<dbReference type="InterPro" id="IPR011777">
    <property type="entry name" value="Geranylgeranyl_Rdtase_fam"/>
</dbReference>
<dbReference type="GO" id="GO:0016628">
    <property type="term" value="F:oxidoreductase activity, acting on the CH-CH group of donors, NAD or NADP as acceptor"/>
    <property type="evidence" value="ECO:0007669"/>
    <property type="project" value="InterPro"/>
</dbReference>
<dbReference type="PRINTS" id="PR00420">
    <property type="entry name" value="RNGMNOXGNASE"/>
</dbReference>
<dbReference type="HOGENOM" id="CLU_024648_5_2_11"/>
<organism evidence="2 3">
    <name type="scientific">Corynebacterium efficiens (strain DSM 44549 / YS-314 / AJ 12310 / JCM 11189 / NBRC 100395)</name>
    <dbReference type="NCBI Taxonomy" id="196164"/>
    <lineage>
        <taxon>Bacteria</taxon>
        <taxon>Bacillati</taxon>
        <taxon>Actinomycetota</taxon>
        <taxon>Actinomycetes</taxon>
        <taxon>Mycobacteriales</taxon>
        <taxon>Corynebacteriaceae</taxon>
        <taxon>Corynebacterium</taxon>
    </lineage>
</organism>
<evidence type="ECO:0000259" key="1">
    <source>
        <dbReference type="Pfam" id="PF01494"/>
    </source>
</evidence>
<dbReference type="Gene3D" id="3.50.50.60">
    <property type="entry name" value="FAD/NAD(P)-binding domain"/>
    <property type="match status" value="1"/>
</dbReference>
<dbReference type="AlphaFoldDB" id="Q8FSB2"/>
<protein>
    <recommendedName>
        <fullName evidence="1">FAD-binding domain-containing protein</fullName>
    </recommendedName>
</protein>
<dbReference type="InterPro" id="IPR036188">
    <property type="entry name" value="FAD/NAD-bd_sf"/>
</dbReference>
<dbReference type="NCBIfam" id="TIGR02032">
    <property type="entry name" value="GG-red-SF"/>
    <property type="match status" value="1"/>
</dbReference>
<dbReference type="Proteomes" id="UP000001409">
    <property type="component" value="Chromosome"/>
</dbReference>
<evidence type="ECO:0000313" key="2">
    <source>
        <dbReference type="EMBL" id="BAC17292.1"/>
    </source>
</evidence>
<dbReference type="KEGG" id="cef:CE0482"/>
<keyword evidence="3" id="KW-1185">Reference proteome</keyword>
<dbReference type="SUPFAM" id="SSF51905">
    <property type="entry name" value="FAD/NAD(P)-binding domain"/>
    <property type="match status" value="1"/>
</dbReference>
<name>Q8FSB2_COREF</name>
<dbReference type="PANTHER" id="PTHR42685">
    <property type="entry name" value="GERANYLGERANYL DIPHOSPHATE REDUCTASE"/>
    <property type="match status" value="1"/>
</dbReference>
<evidence type="ECO:0000313" key="3">
    <source>
        <dbReference type="Proteomes" id="UP000001409"/>
    </source>
</evidence>
<feature type="domain" description="FAD-binding" evidence="1">
    <location>
        <begin position="93"/>
        <end position="398"/>
    </location>
</feature>
<accession>Q8FSB2</accession>
<dbReference type="eggNOG" id="COG0644">
    <property type="taxonomic scope" value="Bacteria"/>
</dbReference>
<proteinExistence type="predicted"/>
<sequence length="506" mass="54622">MRCFLTHLLFRARGNGLERFGRYSFIATFGDRVWFPPVDNPGIPENGRYSFPFNRSRQQGPKAPWGGFHPLPPATMECVSVSSGVSSPVSPSVDVLVVGGGPSGSAAAVYAARRGLSTLLIDASSFPRDKTCGDGLTPRAVHQLEKLGGAEQVTSTYSNRGLKLHGFGGSVEAPWPESAFGTRGSAMTRASFDNLLFELARSHPEVTTWENATAETPVLTGSRLSAVEVNHNGQRRTVTARHVIVADGVRSTFGKKLGRIWHRGEVYGIAARSYCTSPDSTEPWIHSHLELRDEQGTVQPGYGWIFPLGDGTVNLGCGALSTDQRPAKVNTKKLLGFYASQQREEWQLGPEQDVASAMLPMGGAVSNVAGPNWMLIGDSAACVNPLNGEGIDYGLETAELAVELIHTHPRRDATLLWPHVLKTHYGEAFVLARTAARLLTYPAFLPAMGPLAFRGPLKKVAMPAAARLMGNLITEEDKDILARGWRLAGSTVSAARRGTPLWNSTL</sequence>
<dbReference type="PANTHER" id="PTHR42685:SF22">
    <property type="entry name" value="CONDITIONED MEDIUM FACTOR RECEPTOR 1"/>
    <property type="match status" value="1"/>
</dbReference>
<dbReference type="EMBL" id="BA000035">
    <property type="protein sequence ID" value="BAC17292.1"/>
    <property type="molecule type" value="Genomic_DNA"/>
</dbReference>
<reference evidence="2 3" key="1">
    <citation type="journal article" date="2003" name="Genome Res.">
        <title>Comparative complete genome sequence analysis of the amino acid replacements responsible for the thermostability of Corynebacterium efficiens.</title>
        <authorList>
            <person name="Nishio Y."/>
            <person name="Nakamura Y."/>
            <person name="Kawarabayasi Y."/>
            <person name="Usuda Y."/>
            <person name="Kimura E."/>
            <person name="Sugimoto S."/>
            <person name="Matsui K."/>
            <person name="Yamagishi A."/>
            <person name="Kikuchi H."/>
            <person name="Ikeo K."/>
            <person name="Gojobori T."/>
        </authorList>
    </citation>
    <scope>NUCLEOTIDE SEQUENCE [LARGE SCALE GENOMIC DNA]</scope>
    <source>
        <strain evidence="3">DSM 44549 / YS-314 / AJ 12310 / JCM 11189 / NBRC 100395</strain>
    </source>
</reference>
<dbReference type="STRING" id="196164.gene:10740880"/>
<dbReference type="InterPro" id="IPR002938">
    <property type="entry name" value="FAD-bd"/>
</dbReference>
<dbReference type="GO" id="GO:0071949">
    <property type="term" value="F:FAD binding"/>
    <property type="evidence" value="ECO:0007669"/>
    <property type="project" value="InterPro"/>
</dbReference>
<dbReference type="InterPro" id="IPR050407">
    <property type="entry name" value="Geranylgeranyl_reductase"/>
</dbReference>
<dbReference type="Pfam" id="PF01494">
    <property type="entry name" value="FAD_binding_3"/>
    <property type="match status" value="1"/>
</dbReference>